<evidence type="ECO:0000313" key="2">
    <source>
        <dbReference type="Proteomes" id="UP000015380"/>
    </source>
</evidence>
<dbReference type="HOGENOM" id="CLU_3151929_0_0_6"/>
<sequence>MQNRKTSLSLFAAVDSSTRYTSVLAHYKKIEFSQIIIISRYGPFKHIL</sequence>
<organism evidence="1 2">
    <name type="scientific">Cycloclasticus zancles 78-ME</name>
    <dbReference type="NCBI Taxonomy" id="1198232"/>
    <lineage>
        <taxon>Bacteria</taxon>
        <taxon>Pseudomonadati</taxon>
        <taxon>Pseudomonadota</taxon>
        <taxon>Gammaproteobacteria</taxon>
        <taxon>Thiotrichales</taxon>
        <taxon>Piscirickettsiaceae</taxon>
        <taxon>Cycloclasticus</taxon>
    </lineage>
</organism>
<evidence type="ECO:0000313" key="1">
    <source>
        <dbReference type="EMBL" id="AGS40367.1"/>
    </source>
</evidence>
<gene>
    <name evidence="1" type="ORF">CYCME_2053</name>
</gene>
<accession>S5THM1</accession>
<proteinExistence type="predicted"/>
<dbReference type="KEGG" id="cza:CYCME_2053"/>
<dbReference type="EMBL" id="CP005996">
    <property type="protein sequence ID" value="AGS40367.1"/>
    <property type="molecule type" value="Genomic_DNA"/>
</dbReference>
<reference evidence="2" key="2">
    <citation type="journal article" date="2016" name="Environ. Microbiol. Rep.">
        <title>Analysis of defence systems and a conjugative IncP-1 plasmid in the marine polyaromatic hydrocarbons-degrading bacterium Cycloclasticus sp. 78-ME.</title>
        <authorList>
            <person name="Yakimov M.M."/>
            <person name="Crisafi F."/>
            <person name="Messina E."/>
            <person name="Smedile F."/>
            <person name="Lopatina A."/>
            <person name="Denaro R."/>
            <person name="Pieper D.H."/>
            <person name="Golyshin P.N."/>
            <person name="Giuliano L."/>
        </authorList>
    </citation>
    <scope>NUCLEOTIDE SEQUENCE [LARGE SCALE GENOMIC DNA]</scope>
    <source>
        <strain evidence="2">78-ME</strain>
    </source>
</reference>
<reference evidence="1 2" key="1">
    <citation type="submission" date="2013-05" db="EMBL/GenBank/DDBJ databases">
        <title>Between feast and famine: a lifestyle of most important marine PAH-degrading bacterium Cycloclasticus sp. 7ME.</title>
        <authorList>
            <person name="Yakimov M.M."/>
            <person name="Messina E."/>
            <person name="Genovese M."/>
            <person name="Denaro R."/>
            <person name="Crisafi F."/>
            <person name="Russo D."/>
            <person name="Cappello S."/>
            <person name="Santisi S."/>
            <person name="Smedile F."/>
            <person name="Golyshina O.V."/>
            <person name="Tran H."/>
            <person name="Pieper D.H."/>
            <person name="Golyshin P.N."/>
            <person name="Giuliano L."/>
        </authorList>
    </citation>
    <scope>NUCLEOTIDE SEQUENCE [LARGE SCALE GENOMIC DNA]</scope>
    <source>
        <strain evidence="1 2">78-ME</strain>
    </source>
</reference>
<dbReference type="Proteomes" id="UP000015380">
    <property type="component" value="Chromosome"/>
</dbReference>
<dbReference type="AlphaFoldDB" id="S5THM1"/>
<keyword evidence="2" id="KW-1185">Reference proteome</keyword>
<protein>
    <submittedName>
        <fullName evidence="1">Uncharacterized protein</fullName>
    </submittedName>
</protein>
<name>S5THM1_9GAMM</name>